<comment type="caution">
    <text evidence="2">The sequence shown here is derived from an EMBL/GenBank/DDBJ whole genome shotgun (WGS) entry which is preliminary data.</text>
</comment>
<feature type="chain" id="PRO_5047412857" evidence="1">
    <location>
        <begin position="22"/>
        <end position="187"/>
    </location>
</feature>
<dbReference type="Proteomes" id="UP001152321">
    <property type="component" value="Unassembled WGS sequence"/>
</dbReference>
<organism evidence="2 3">
    <name type="scientific">Bdellovibrio svalbardensis</name>
    <dbReference type="NCBI Taxonomy" id="2972972"/>
    <lineage>
        <taxon>Bacteria</taxon>
        <taxon>Pseudomonadati</taxon>
        <taxon>Bdellovibrionota</taxon>
        <taxon>Bdellovibrionia</taxon>
        <taxon>Bdellovibrionales</taxon>
        <taxon>Pseudobdellovibrionaceae</taxon>
        <taxon>Bdellovibrio</taxon>
    </lineage>
</organism>
<name>A0ABT6DMU0_9BACT</name>
<evidence type="ECO:0000313" key="3">
    <source>
        <dbReference type="Proteomes" id="UP001152321"/>
    </source>
</evidence>
<keyword evidence="1" id="KW-0732">Signal</keyword>
<feature type="signal peptide" evidence="1">
    <location>
        <begin position="1"/>
        <end position="21"/>
    </location>
</feature>
<sequence length="187" mass="21097">MKSLFVFVMLAAISYSNLGRAQSVGVRTGVQKVYGQSENLLNQTAFTLQVEYTPAAFSDFKSWLISKDFSFLQNWNFITEFGYTKYTGSELSRRTEYLSPSLQLRSGTEFAGAQRVNYQFGVGAGVLLVERDGQKTTQVTSNALASIDYQNLNLVPELSVGFETGMIFDSEYPISYNGMFVRYFRNF</sequence>
<protein>
    <submittedName>
        <fullName evidence="2">Uncharacterized protein</fullName>
    </submittedName>
</protein>
<reference evidence="2" key="1">
    <citation type="submission" date="2022-08" db="EMBL/GenBank/DDBJ databases">
        <title>Novel Bdellovibrio Species Isolated from Svalbard: Designation Bdellovibrio svalbardensis.</title>
        <authorList>
            <person name="Mitchell R.J."/>
            <person name="Choi S.Y."/>
        </authorList>
    </citation>
    <scope>NUCLEOTIDE SEQUENCE</scope>
    <source>
        <strain evidence="2">PAP01</strain>
    </source>
</reference>
<dbReference type="RefSeq" id="WP_277579658.1">
    <property type="nucleotide sequence ID" value="NZ_JANRMI010000006.1"/>
</dbReference>
<keyword evidence="3" id="KW-1185">Reference proteome</keyword>
<dbReference type="EMBL" id="JANRMI010000006">
    <property type="protein sequence ID" value="MDG0818183.1"/>
    <property type="molecule type" value="Genomic_DNA"/>
</dbReference>
<accession>A0ABT6DMU0</accession>
<evidence type="ECO:0000256" key="1">
    <source>
        <dbReference type="SAM" id="SignalP"/>
    </source>
</evidence>
<proteinExistence type="predicted"/>
<gene>
    <name evidence="2" type="ORF">NWE73_17505</name>
</gene>
<evidence type="ECO:0000313" key="2">
    <source>
        <dbReference type="EMBL" id="MDG0818183.1"/>
    </source>
</evidence>